<dbReference type="AlphaFoldDB" id="A0AAV9N972"/>
<evidence type="ECO:0008006" key="4">
    <source>
        <dbReference type="Google" id="ProtNLM"/>
    </source>
</evidence>
<proteinExistence type="predicted"/>
<keyword evidence="1" id="KW-0472">Membrane</keyword>
<dbReference type="GeneID" id="89971093"/>
<reference evidence="2 3" key="1">
    <citation type="submission" date="2023-08" db="EMBL/GenBank/DDBJ databases">
        <title>Black Yeasts Isolated from many extreme environments.</title>
        <authorList>
            <person name="Coleine C."/>
            <person name="Stajich J.E."/>
            <person name="Selbmann L."/>
        </authorList>
    </citation>
    <scope>NUCLEOTIDE SEQUENCE [LARGE SCALE GENOMIC DNA]</scope>
    <source>
        <strain evidence="2 3">CCFEE 5792</strain>
    </source>
</reference>
<keyword evidence="3" id="KW-1185">Reference proteome</keyword>
<evidence type="ECO:0000313" key="2">
    <source>
        <dbReference type="EMBL" id="KAK5052090.1"/>
    </source>
</evidence>
<feature type="transmembrane region" description="Helical" evidence="1">
    <location>
        <begin position="36"/>
        <end position="56"/>
    </location>
</feature>
<name>A0AAV9N972_9EURO</name>
<dbReference type="PANTHER" id="PTHR42083:SF1">
    <property type="entry name" value="MARVEL DOMAIN-CONTAINING PROTEIN"/>
    <property type="match status" value="1"/>
</dbReference>
<evidence type="ECO:0000313" key="3">
    <source>
        <dbReference type="Proteomes" id="UP001358417"/>
    </source>
</evidence>
<dbReference type="RefSeq" id="XP_064706104.1">
    <property type="nucleotide sequence ID" value="XM_064846494.1"/>
</dbReference>
<dbReference type="EMBL" id="JAVRRD010000014">
    <property type="protein sequence ID" value="KAK5052090.1"/>
    <property type="molecule type" value="Genomic_DNA"/>
</dbReference>
<keyword evidence="1" id="KW-0812">Transmembrane</keyword>
<organism evidence="2 3">
    <name type="scientific">Exophiala bonariae</name>
    <dbReference type="NCBI Taxonomy" id="1690606"/>
    <lineage>
        <taxon>Eukaryota</taxon>
        <taxon>Fungi</taxon>
        <taxon>Dikarya</taxon>
        <taxon>Ascomycota</taxon>
        <taxon>Pezizomycotina</taxon>
        <taxon>Eurotiomycetes</taxon>
        <taxon>Chaetothyriomycetidae</taxon>
        <taxon>Chaetothyriales</taxon>
        <taxon>Herpotrichiellaceae</taxon>
        <taxon>Exophiala</taxon>
    </lineage>
</organism>
<dbReference type="Proteomes" id="UP001358417">
    <property type="component" value="Unassembled WGS sequence"/>
</dbReference>
<gene>
    <name evidence="2" type="ORF">LTR84_002894</name>
</gene>
<accession>A0AAV9N972</accession>
<protein>
    <recommendedName>
        <fullName evidence="4">MARVEL domain-containing protein</fullName>
    </recommendedName>
</protein>
<keyword evidence="1" id="KW-1133">Transmembrane helix</keyword>
<feature type="transmembrane region" description="Helical" evidence="1">
    <location>
        <begin position="91"/>
        <end position="116"/>
    </location>
</feature>
<evidence type="ECO:0000256" key="1">
    <source>
        <dbReference type="SAM" id="Phobius"/>
    </source>
</evidence>
<sequence>MFVSFRNRASRKGTHSSSNGAWQGLLSTRLTTKAHFVIRLFQLVGALVVIGMYGTYLNRAVKADVYADGKWVRESDSIAPEFVRLIYTLQVYAVVVGSVAAVTAILFMLAAGLLHFNTVALCFAWDAVVTILWAALAGIFGSMYFNERTEMDDDIAKMKIAAGFDVANFILWLITAIWSALAFFKGRKGALHSAKTSSG</sequence>
<dbReference type="PANTHER" id="PTHR42083">
    <property type="entry name" value="MARVEL DOMAIN-CONTAINING PROTEIN"/>
    <property type="match status" value="1"/>
</dbReference>
<feature type="transmembrane region" description="Helical" evidence="1">
    <location>
        <begin position="166"/>
        <end position="184"/>
    </location>
</feature>
<comment type="caution">
    <text evidence="2">The sequence shown here is derived from an EMBL/GenBank/DDBJ whole genome shotgun (WGS) entry which is preliminary data.</text>
</comment>
<feature type="transmembrane region" description="Helical" evidence="1">
    <location>
        <begin position="123"/>
        <end position="146"/>
    </location>
</feature>